<sequence>MAGDPFLSDPSKRKNKNKRRAQSAPQSNKRARQDKSTTVSDEEISGISDSEDEQGNVSYDDESMDTAEEIDSEEEFANENAADKRRRLAKQYLENLKQEVGEYDFDAKDLDEEIISKRLKEDVAETKGHVYRFIADNLLLSEAKTQVTRVGSKSLTGLSVRYPFAYTVSKDMELVKYDIRDFEKKPLRLKHTKGGKRFAEIDNDPTRNGHSDEILAVSASPNGKWVVTGGRDKKMVVWSTESLACQRVIETRQRDGVVLGLVFRRNSDDLYAACADLKVRTYSVGNQATKETLYGHQDAVVDVSALGQEPHGLLPQFTPEQASAEADPAVRAQQVPAQQPYWITAVHAIPYSNVFLSGSWNGEIKLWKLDENLRGFTLLGSLPNAKGIVTRIETAESGAHGKESIRVIAALSKEHRLGRWIDTRIQGARNSLYSAVIDQQVLKQ</sequence>
<dbReference type="SUPFAM" id="SSF50978">
    <property type="entry name" value="WD40 repeat-like"/>
    <property type="match status" value="1"/>
</dbReference>
<reference evidence="8" key="1">
    <citation type="journal article" date="2017" name="Genome Announc.">
        <title>Genome sequences of Cyberlindnera fabianii 65, Pichia kudriavzevii 129, and Saccharomyces cerevisiae 131 isolated from fermented masau fruits in Zimbabwe.</title>
        <authorList>
            <person name="van Rijswijck I.M.H."/>
            <person name="Derks M.F.L."/>
            <person name="Abee T."/>
            <person name="de Ridder D."/>
            <person name="Smid E.J."/>
        </authorList>
    </citation>
    <scope>NUCLEOTIDE SEQUENCE [LARGE SCALE GENOMIC DNA]</scope>
    <source>
        <strain evidence="8">65</strain>
    </source>
</reference>
<keyword evidence="3" id="KW-0677">Repeat</keyword>
<dbReference type="InterPro" id="IPR039241">
    <property type="entry name" value="Rrp9-like"/>
</dbReference>
<dbReference type="AlphaFoldDB" id="A0A1V2L964"/>
<feature type="region of interest" description="Disordered" evidence="6">
    <location>
        <begin position="1"/>
        <end position="67"/>
    </location>
</feature>
<organism evidence="7 8">
    <name type="scientific">Cyberlindnera fabianii</name>
    <name type="common">Yeast</name>
    <name type="synonym">Hansenula fabianii</name>
    <dbReference type="NCBI Taxonomy" id="36022"/>
    <lineage>
        <taxon>Eukaryota</taxon>
        <taxon>Fungi</taxon>
        <taxon>Dikarya</taxon>
        <taxon>Ascomycota</taxon>
        <taxon>Saccharomycotina</taxon>
        <taxon>Saccharomycetes</taxon>
        <taxon>Phaffomycetales</taxon>
        <taxon>Phaffomycetaceae</taxon>
        <taxon>Cyberlindnera</taxon>
    </lineage>
</organism>
<dbReference type="GO" id="GO:0032040">
    <property type="term" value="C:small-subunit processome"/>
    <property type="evidence" value="ECO:0007669"/>
    <property type="project" value="TreeGrafter"/>
</dbReference>
<keyword evidence="4" id="KW-0539">Nucleus</keyword>
<dbReference type="PANTHER" id="PTHR19865">
    <property type="entry name" value="U3 SMALL NUCLEOLAR RNA INTERACTING PROTEIN 2"/>
    <property type="match status" value="1"/>
</dbReference>
<evidence type="ECO:0000256" key="1">
    <source>
        <dbReference type="ARBA" id="ARBA00004123"/>
    </source>
</evidence>
<feature type="compositionally biased region" description="Acidic residues" evidence="6">
    <location>
        <begin position="40"/>
        <end position="67"/>
    </location>
</feature>
<comment type="caution">
    <text evidence="7">The sequence shown here is derived from an EMBL/GenBank/DDBJ whole genome shotgun (WGS) entry which is preliminary data.</text>
</comment>
<dbReference type="GO" id="GO:0034511">
    <property type="term" value="F:U3 snoRNA binding"/>
    <property type="evidence" value="ECO:0007669"/>
    <property type="project" value="InterPro"/>
</dbReference>
<feature type="repeat" description="WD" evidence="5">
    <location>
        <begin position="207"/>
        <end position="248"/>
    </location>
</feature>
<gene>
    <name evidence="7" type="ORF">BON22_1851</name>
</gene>
<dbReference type="PROSITE" id="PS50294">
    <property type="entry name" value="WD_REPEATS_REGION"/>
    <property type="match status" value="1"/>
</dbReference>
<name>A0A1V2L964_CYBFA</name>
<dbReference type="InterPro" id="IPR001680">
    <property type="entry name" value="WD40_rpt"/>
</dbReference>
<protein>
    <submittedName>
        <fullName evidence="7">Ribosomal RNA-processing protein 9</fullName>
    </submittedName>
</protein>
<dbReference type="Pfam" id="PF00400">
    <property type="entry name" value="WD40"/>
    <property type="match status" value="2"/>
</dbReference>
<dbReference type="PROSITE" id="PS50082">
    <property type="entry name" value="WD_REPEATS_2"/>
    <property type="match status" value="1"/>
</dbReference>
<dbReference type="InterPro" id="IPR036322">
    <property type="entry name" value="WD40_repeat_dom_sf"/>
</dbReference>
<proteinExistence type="predicted"/>
<evidence type="ECO:0000256" key="3">
    <source>
        <dbReference type="ARBA" id="ARBA00022737"/>
    </source>
</evidence>
<dbReference type="SMART" id="SM00320">
    <property type="entry name" value="WD40"/>
    <property type="match status" value="3"/>
</dbReference>
<evidence type="ECO:0000313" key="7">
    <source>
        <dbReference type="EMBL" id="ONH68438.1"/>
    </source>
</evidence>
<keyword evidence="2 5" id="KW-0853">WD repeat</keyword>
<comment type="subcellular location">
    <subcellularLocation>
        <location evidence="1">Nucleus</location>
    </subcellularLocation>
</comment>
<dbReference type="InterPro" id="IPR015943">
    <property type="entry name" value="WD40/YVTN_repeat-like_dom_sf"/>
</dbReference>
<dbReference type="OMA" id="CSLRIWK"/>
<evidence type="ECO:0000256" key="4">
    <source>
        <dbReference type="ARBA" id="ARBA00023242"/>
    </source>
</evidence>
<dbReference type="EMBL" id="MPUK01000003">
    <property type="protein sequence ID" value="ONH68438.1"/>
    <property type="molecule type" value="Genomic_DNA"/>
</dbReference>
<dbReference type="STRING" id="36022.A0A1V2L964"/>
<dbReference type="Proteomes" id="UP000189513">
    <property type="component" value="Unassembled WGS sequence"/>
</dbReference>
<dbReference type="VEuPathDB" id="FungiDB:BON22_1851"/>
<accession>A0A1V2L964</accession>
<evidence type="ECO:0000256" key="6">
    <source>
        <dbReference type="SAM" id="MobiDB-lite"/>
    </source>
</evidence>
<dbReference type="PANTHER" id="PTHR19865:SF0">
    <property type="entry name" value="U3 SMALL NUCLEOLAR RNA-INTERACTING PROTEIN 2"/>
    <property type="match status" value="1"/>
</dbReference>
<evidence type="ECO:0000256" key="5">
    <source>
        <dbReference type="PROSITE-ProRule" id="PRU00221"/>
    </source>
</evidence>
<keyword evidence="8" id="KW-1185">Reference proteome</keyword>
<evidence type="ECO:0000313" key="8">
    <source>
        <dbReference type="Proteomes" id="UP000189513"/>
    </source>
</evidence>
<evidence type="ECO:0000256" key="2">
    <source>
        <dbReference type="ARBA" id="ARBA00022574"/>
    </source>
</evidence>
<dbReference type="Gene3D" id="2.130.10.10">
    <property type="entry name" value="YVTN repeat-like/Quinoprotein amine dehydrogenase"/>
    <property type="match status" value="2"/>
</dbReference>